<dbReference type="HOGENOM" id="CLU_2236152_0_0_1"/>
<reference evidence="2" key="1">
    <citation type="journal article" date="2014" name="Proc. Natl. Acad. Sci. U.S.A.">
        <title>Extensive sampling of basidiomycete genomes demonstrates inadequacy of the white-rot/brown-rot paradigm for wood decay fungi.</title>
        <authorList>
            <person name="Riley R."/>
            <person name="Salamov A.A."/>
            <person name="Brown D.W."/>
            <person name="Nagy L.G."/>
            <person name="Floudas D."/>
            <person name="Held B.W."/>
            <person name="Levasseur A."/>
            <person name="Lombard V."/>
            <person name="Morin E."/>
            <person name="Otillar R."/>
            <person name="Lindquist E.A."/>
            <person name="Sun H."/>
            <person name="LaButti K.M."/>
            <person name="Schmutz J."/>
            <person name="Jabbour D."/>
            <person name="Luo H."/>
            <person name="Baker S.E."/>
            <person name="Pisabarro A.G."/>
            <person name="Walton J.D."/>
            <person name="Blanchette R.A."/>
            <person name="Henrissat B."/>
            <person name="Martin F."/>
            <person name="Cullen D."/>
            <person name="Hibbett D.S."/>
            <person name="Grigoriev I.V."/>
        </authorList>
    </citation>
    <scope>NUCLEOTIDE SEQUENCE [LARGE SCALE GENOMIC DNA]</scope>
    <source>
        <strain evidence="2">FD-172 SS1</strain>
    </source>
</reference>
<sequence>MWLGRSSGTLSVLSSTISQKTGSVEIQRWAVSILTEQRGLIKVQLQLRSKEIQRTWRQKSSCEIRWKILCPGSTGEHRVPMRADDVVCESWKEITRALPAFAGTA</sequence>
<dbReference type="EMBL" id="KL198025">
    <property type="protein sequence ID" value="KDQ17008.1"/>
    <property type="molecule type" value="Genomic_DNA"/>
</dbReference>
<protein>
    <submittedName>
        <fullName evidence="1">Uncharacterized protein</fullName>
    </submittedName>
</protein>
<organism evidence="1 2">
    <name type="scientific">Botryobasidium botryosum (strain FD-172 SS1)</name>
    <dbReference type="NCBI Taxonomy" id="930990"/>
    <lineage>
        <taxon>Eukaryota</taxon>
        <taxon>Fungi</taxon>
        <taxon>Dikarya</taxon>
        <taxon>Basidiomycota</taxon>
        <taxon>Agaricomycotina</taxon>
        <taxon>Agaricomycetes</taxon>
        <taxon>Cantharellales</taxon>
        <taxon>Botryobasidiaceae</taxon>
        <taxon>Botryobasidium</taxon>
    </lineage>
</organism>
<keyword evidence="2" id="KW-1185">Reference proteome</keyword>
<dbReference type="InParanoid" id="A0A067MML5"/>
<name>A0A067MML5_BOTB1</name>
<accession>A0A067MML5</accession>
<proteinExistence type="predicted"/>
<evidence type="ECO:0000313" key="2">
    <source>
        <dbReference type="Proteomes" id="UP000027195"/>
    </source>
</evidence>
<dbReference type="AlphaFoldDB" id="A0A067MML5"/>
<dbReference type="Proteomes" id="UP000027195">
    <property type="component" value="Unassembled WGS sequence"/>
</dbReference>
<evidence type="ECO:0000313" key="1">
    <source>
        <dbReference type="EMBL" id="KDQ17008.1"/>
    </source>
</evidence>
<gene>
    <name evidence="1" type="ORF">BOTBODRAFT_30395</name>
</gene>